<dbReference type="AlphaFoldDB" id="A0A1W6SPD9"/>
<organism evidence="2 3">
    <name type="scientific">Nitrosospira lacus</name>
    <dbReference type="NCBI Taxonomy" id="1288494"/>
    <lineage>
        <taxon>Bacteria</taxon>
        <taxon>Pseudomonadati</taxon>
        <taxon>Pseudomonadota</taxon>
        <taxon>Betaproteobacteria</taxon>
        <taxon>Nitrosomonadales</taxon>
        <taxon>Nitrosomonadaceae</taxon>
        <taxon>Nitrosospira</taxon>
    </lineage>
</organism>
<feature type="region of interest" description="Disordered" evidence="1">
    <location>
        <begin position="1"/>
        <end position="20"/>
    </location>
</feature>
<reference evidence="2 3" key="1">
    <citation type="journal article" date="2015" name="Int. J. Syst. Evol. Microbiol.">
        <title>Nitrosospira lacus sp. nov., a psychrotolerant, ammonia-oxidizing bacterium from sandy lake sediment.</title>
        <authorList>
            <person name="Urakawa H."/>
            <person name="Garcia J.C."/>
            <person name="Nielsen J.L."/>
            <person name="Le V.Q."/>
            <person name="Kozlowski J.A."/>
            <person name="Stein L.Y."/>
            <person name="Lim C.K."/>
            <person name="Pommerening-Roser A."/>
            <person name="Martens-Habbena W."/>
            <person name="Stahl D.A."/>
            <person name="Klotz M.G."/>
        </authorList>
    </citation>
    <scope>NUCLEOTIDE SEQUENCE [LARGE SCALE GENOMIC DNA]</scope>
    <source>
        <strain evidence="2 3">APG3</strain>
    </source>
</reference>
<dbReference type="Proteomes" id="UP000012179">
    <property type="component" value="Chromosome"/>
</dbReference>
<gene>
    <name evidence="2" type="ORF">EBAPG3_007725</name>
</gene>
<accession>A0A1W6SPD9</accession>
<dbReference type="EMBL" id="CP021106">
    <property type="protein sequence ID" value="ARO87669.1"/>
    <property type="molecule type" value="Genomic_DNA"/>
</dbReference>
<proteinExistence type="predicted"/>
<dbReference type="KEGG" id="nlc:EBAPG3_007725"/>
<sequence length="83" mass="9290">MQARQVPVKAGGGQAGVTRVNGDCRQPAGFKENGLQSVWPVHISPLFRPIEQLLAFKIVKICPRPAIFSLRFFKSDRLPEIFK</sequence>
<evidence type="ECO:0000313" key="2">
    <source>
        <dbReference type="EMBL" id="ARO87669.1"/>
    </source>
</evidence>
<name>A0A1W6SPD9_9PROT</name>
<keyword evidence="3" id="KW-1185">Reference proteome</keyword>
<evidence type="ECO:0000313" key="3">
    <source>
        <dbReference type="Proteomes" id="UP000012179"/>
    </source>
</evidence>
<protein>
    <submittedName>
        <fullName evidence="2">Uncharacterized protein</fullName>
    </submittedName>
</protein>
<evidence type="ECO:0000256" key="1">
    <source>
        <dbReference type="SAM" id="MobiDB-lite"/>
    </source>
</evidence>